<dbReference type="AlphaFoldDB" id="A0A917NF43"/>
<keyword evidence="2" id="KW-1185">Reference proteome</keyword>
<accession>A0A917NF43</accession>
<protein>
    <submittedName>
        <fullName evidence="1">Uncharacterized protein</fullName>
    </submittedName>
</protein>
<evidence type="ECO:0000313" key="1">
    <source>
        <dbReference type="EMBL" id="GGI94900.1"/>
    </source>
</evidence>
<gene>
    <name evidence="1" type="ORF">GCM10010121_001560</name>
</gene>
<dbReference type="Proteomes" id="UP000657574">
    <property type="component" value="Unassembled WGS sequence"/>
</dbReference>
<reference evidence="1" key="1">
    <citation type="journal article" date="2014" name="Int. J. Syst. Evol. Microbiol.">
        <title>Complete genome sequence of Corynebacterium casei LMG S-19264T (=DSM 44701T), isolated from a smear-ripened cheese.</title>
        <authorList>
            <consortium name="US DOE Joint Genome Institute (JGI-PGF)"/>
            <person name="Walter F."/>
            <person name="Albersmeier A."/>
            <person name="Kalinowski J."/>
            <person name="Ruckert C."/>
        </authorList>
    </citation>
    <scope>NUCLEOTIDE SEQUENCE</scope>
    <source>
        <strain evidence="1">JCM 3086</strain>
    </source>
</reference>
<reference evidence="1" key="2">
    <citation type="submission" date="2020-09" db="EMBL/GenBank/DDBJ databases">
        <authorList>
            <person name="Sun Q."/>
            <person name="Ohkuma M."/>
        </authorList>
    </citation>
    <scope>NUCLEOTIDE SEQUENCE</scope>
    <source>
        <strain evidence="1">JCM 3086</strain>
    </source>
</reference>
<evidence type="ECO:0000313" key="2">
    <source>
        <dbReference type="Proteomes" id="UP000657574"/>
    </source>
</evidence>
<name>A0A917NF43_9ACTN</name>
<sequence length="147" mass="15361">MFRDDLFQPFGDDRACRGSDLRLPDAIRAGGVPIPADAEDVHYLTRNGTAEVTFVSGLVPEYLHRTGLLPDGADPFDQRYGTKAVAGPEIPLPDGLCGSALRGPVRIYGSQGSTGTGSGLGVMVECSDVPGGVFRVPARAVIAFSLG</sequence>
<comment type="caution">
    <text evidence="1">The sequence shown here is derived from an EMBL/GenBank/DDBJ whole genome shotgun (WGS) entry which is preliminary data.</text>
</comment>
<dbReference type="EMBL" id="BMQA01000001">
    <property type="protein sequence ID" value="GGI94900.1"/>
    <property type="molecule type" value="Genomic_DNA"/>
</dbReference>
<proteinExistence type="predicted"/>
<organism evidence="1 2">
    <name type="scientific">Streptomyces brasiliensis</name>
    <dbReference type="NCBI Taxonomy" id="1954"/>
    <lineage>
        <taxon>Bacteria</taxon>
        <taxon>Bacillati</taxon>
        <taxon>Actinomycetota</taxon>
        <taxon>Actinomycetes</taxon>
        <taxon>Kitasatosporales</taxon>
        <taxon>Streptomycetaceae</taxon>
        <taxon>Streptomyces</taxon>
    </lineage>
</organism>